<dbReference type="EMBL" id="MU795152">
    <property type="protein sequence ID" value="KAJ3809541.1"/>
    <property type="molecule type" value="Genomic_DNA"/>
</dbReference>
<proteinExistence type="predicted"/>
<evidence type="ECO:0000313" key="1">
    <source>
        <dbReference type="EMBL" id="KAJ3809541.1"/>
    </source>
</evidence>
<accession>A0ACC1TYV8</accession>
<evidence type="ECO:0000313" key="2">
    <source>
        <dbReference type="Proteomes" id="UP001163835"/>
    </source>
</evidence>
<name>A0ACC1TYV8_9AGAR</name>
<sequence>MDFHLYPDLGGALYNPTHAPRFPRRFSSLYPRHPFAVLLAMAAIGVVPTLIDDSKEPSFDDKNSFSDEKHEQHEQVEAVGGILIDTDDIGNVFDSPRLIDLGEDGKERPIQTSADYAVRLVSLEDDPKVRIFTFRLWFLGLGLSCFGAVLGQIFYFRPQTITVSSLFLQIISFIMGKAMEVIIPGPSPTSRFRTRDNRFWRFFNHGPFNLKEHVAITIMSSTASASALAISILASQDLYYNIEVNPGVGIFTLISSQLVGYGLAGIMRDFLVYPTFAIYPQIIPQVQLYDTLHRSQEAIMQKKRMKFFWFIFIGIFIWEWFPEYIAPTLTGISIFCLADRKSPWVTRIFGGANNNEGLGALALCFDWVYVGSGGGTIGAMFTPLSTMLSLYAGCAVCMIAFCACYAMNTWDTQNFPFLSQLLYYKNGTEYAQLSILNPDLTLNNTLLEQQGLPFYAASQLLYQVSRTIYIGASVTHFFVWYWPTFSEIIKNYRTKECDDPHYQKMKVYKEVSNWYYAVIFLICSALAIGLAYAAKSGLPAWALIIALIFAAFFVPIIGTLNATVGYAPLVQNLMQMLGGALVPGRPVANMYFTLYGENPVTQALLLLQDLKTGQYTKIPPRVTFTVQVCGTIVGGILNYVIMKVVLNAQRTILLDVQGSNIWSGQQVQSYNSAAIAWGALGKPLYAPGTQYAFVPYMLLVGLLCPIPFWLLHKKWPKFGFNYVFTPILVAELGFLSVGINSSVFTTLLVALFSQYYLRKYHATWFRKYNFLLSAALDGGSEIMIFVSTFAVNGGSGTAHPFPNWALNPAPGEVNIDYCMALNN</sequence>
<dbReference type="Proteomes" id="UP001163835">
    <property type="component" value="Unassembled WGS sequence"/>
</dbReference>
<reference evidence="1" key="1">
    <citation type="submission" date="2022-09" db="EMBL/GenBank/DDBJ databases">
        <title>A Global Phylogenomic Analysis of the Shiitake Genus Lentinula.</title>
        <authorList>
            <consortium name="DOE Joint Genome Institute"/>
            <person name="Sierra-Patev S."/>
            <person name="Min B."/>
            <person name="Naranjo-Ortiz M."/>
            <person name="Looney B."/>
            <person name="Konkel Z."/>
            <person name="Slot J.C."/>
            <person name="Sakamoto Y."/>
            <person name="Steenwyk J.L."/>
            <person name="Rokas A."/>
            <person name="Carro J."/>
            <person name="Camarero S."/>
            <person name="Ferreira P."/>
            <person name="Molpeceres G."/>
            <person name="Ruiz-Duenas F.J."/>
            <person name="Serrano A."/>
            <person name="Henrissat B."/>
            <person name="Drula E."/>
            <person name="Hughes K.W."/>
            <person name="Mata J.L."/>
            <person name="Ishikawa N.K."/>
            <person name="Vargas-Isla R."/>
            <person name="Ushijima S."/>
            <person name="Smith C.A."/>
            <person name="Ahrendt S."/>
            <person name="Andreopoulos W."/>
            <person name="He G."/>
            <person name="Labutti K."/>
            <person name="Lipzen A."/>
            <person name="Ng V."/>
            <person name="Riley R."/>
            <person name="Sandor L."/>
            <person name="Barry K."/>
            <person name="Martinez A.T."/>
            <person name="Xiao Y."/>
            <person name="Gibbons J.G."/>
            <person name="Terashima K."/>
            <person name="Grigoriev I.V."/>
            <person name="Hibbett D.S."/>
        </authorList>
    </citation>
    <scope>NUCLEOTIDE SEQUENCE</scope>
    <source>
        <strain evidence="1">TMI1499</strain>
    </source>
</reference>
<protein>
    <submittedName>
        <fullName evidence="1">OPT oligopeptide transporter</fullName>
    </submittedName>
</protein>
<comment type="caution">
    <text evidence="1">The sequence shown here is derived from an EMBL/GenBank/DDBJ whole genome shotgun (WGS) entry which is preliminary data.</text>
</comment>
<gene>
    <name evidence="1" type="ORF">F5876DRAFT_77668</name>
</gene>
<organism evidence="1 2">
    <name type="scientific">Lentinula aff. lateritia</name>
    <dbReference type="NCBI Taxonomy" id="2804960"/>
    <lineage>
        <taxon>Eukaryota</taxon>
        <taxon>Fungi</taxon>
        <taxon>Dikarya</taxon>
        <taxon>Basidiomycota</taxon>
        <taxon>Agaricomycotina</taxon>
        <taxon>Agaricomycetes</taxon>
        <taxon>Agaricomycetidae</taxon>
        <taxon>Agaricales</taxon>
        <taxon>Marasmiineae</taxon>
        <taxon>Omphalotaceae</taxon>
        <taxon>Lentinula</taxon>
    </lineage>
</organism>
<keyword evidence="2" id="KW-1185">Reference proteome</keyword>